<dbReference type="Pfam" id="PF13193">
    <property type="entry name" value="AMP-binding_C"/>
    <property type="match status" value="1"/>
</dbReference>
<dbReference type="Proteomes" id="UP000639516">
    <property type="component" value="Unassembled WGS sequence"/>
</dbReference>
<reference evidence="2 3" key="1">
    <citation type="journal article" date="2020" name="Arch. Microbiol.">
        <title>Bradyrhizobium campsiandrae sp. nov., a nitrogen-fixing bacterial strain isolated from a native leguminous tree from the Amazon adapted to flooded conditions.</title>
        <authorList>
            <person name="Cabral Michel D."/>
            <person name="Martins da Costa E."/>
            <person name="Azarias Guimaraes A."/>
            <person name="Soares de Carvalho T."/>
            <person name="Santos de Castro Caputo P."/>
            <person name="Willems A."/>
            <person name="de Souza Moreira F.M."/>
        </authorList>
    </citation>
    <scope>NUCLEOTIDE SEQUENCE [LARGE SCALE GENOMIC DNA]</scope>
    <source>
        <strain evidence="3">INPA 384B</strain>
    </source>
</reference>
<dbReference type="RefSeq" id="WP_188108042.1">
    <property type="nucleotide sequence ID" value="NZ_JAANIH010000103.1"/>
</dbReference>
<dbReference type="InterPro" id="IPR045851">
    <property type="entry name" value="AMP-bd_C_sf"/>
</dbReference>
<evidence type="ECO:0000313" key="2">
    <source>
        <dbReference type="EMBL" id="MBC9982796.1"/>
    </source>
</evidence>
<organism evidence="2 3">
    <name type="scientific">Bradyrhizobium campsiandrae</name>
    <dbReference type="NCBI Taxonomy" id="1729892"/>
    <lineage>
        <taxon>Bacteria</taxon>
        <taxon>Pseudomonadati</taxon>
        <taxon>Pseudomonadota</taxon>
        <taxon>Alphaproteobacteria</taxon>
        <taxon>Hyphomicrobiales</taxon>
        <taxon>Nitrobacteraceae</taxon>
        <taxon>Bradyrhizobium</taxon>
    </lineage>
</organism>
<keyword evidence="3" id="KW-1185">Reference proteome</keyword>
<comment type="caution">
    <text evidence="2">The sequence shown here is derived from an EMBL/GenBank/DDBJ whole genome shotgun (WGS) entry which is preliminary data.</text>
</comment>
<dbReference type="PANTHER" id="PTHR24095:SF14">
    <property type="entry name" value="ACETYL-COENZYME A SYNTHETASE 1"/>
    <property type="match status" value="1"/>
</dbReference>
<proteinExistence type="predicted"/>
<dbReference type="SUPFAM" id="SSF56801">
    <property type="entry name" value="Acetyl-CoA synthetase-like"/>
    <property type="match status" value="1"/>
</dbReference>
<name>A0ABR7UFC0_9BRAD</name>
<dbReference type="EMBL" id="JAATTO010000055">
    <property type="protein sequence ID" value="MBC9982796.1"/>
    <property type="molecule type" value="Genomic_DNA"/>
</dbReference>
<dbReference type="InterPro" id="IPR025110">
    <property type="entry name" value="AMP-bd_C"/>
</dbReference>
<feature type="domain" description="AMP-binding enzyme C-terminal" evidence="1">
    <location>
        <begin position="15"/>
        <end position="70"/>
    </location>
</feature>
<protein>
    <recommendedName>
        <fullName evidence="1">AMP-binding enzyme C-terminal domain-containing protein</fullName>
    </recommendedName>
</protein>
<sequence length="108" mass="11931">MIEPAPRRGFFSRLLKGLAVVCVCVLAPGVKTDDTLVERLKDNVAAAVSQPFRRREIHFVEAPPKTRSMKTMRRVVRAAFLGENPGDLSPLQNPEVIAPIAALRNKGR</sequence>
<accession>A0ABR7UFC0</accession>
<dbReference type="PANTHER" id="PTHR24095">
    <property type="entry name" value="ACETYL-COENZYME A SYNTHETASE"/>
    <property type="match status" value="1"/>
</dbReference>
<evidence type="ECO:0000313" key="3">
    <source>
        <dbReference type="Proteomes" id="UP000639516"/>
    </source>
</evidence>
<dbReference type="Gene3D" id="3.30.300.30">
    <property type="match status" value="1"/>
</dbReference>
<gene>
    <name evidence="2" type="ORF">HA482_31790</name>
</gene>
<evidence type="ECO:0000259" key="1">
    <source>
        <dbReference type="Pfam" id="PF13193"/>
    </source>
</evidence>